<proteinExistence type="predicted"/>
<dbReference type="Pfam" id="PF02515">
    <property type="entry name" value="CoA_transf_3"/>
    <property type="match status" value="1"/>
</dbReference>
<dbReference type="InterPro" id="IPR023606">
    <property type="entry name" value="CoA-Trfase_III_dom_1_sf"/>
</dbReference>
<name>A0A261UCA5_9BORD</name>
<comment type="caution">
    <text evidence="2">The sequence shown here is derived from an EMBL/GenBank/DDBJ whole genome shotgun (WGS) entry which is preliminary data.</text>
</comment>
<dbReference type="GO" id="GO:0008410">
    <property type="term" value="F:CoA-transferase activity"/>
    <property type="evidence" value="ECO:0007669"/>
    <property type="project" value="TreeGrafter"/>
</dbReference>
<evidence type="ECO:0000313" key="2">
    <source>
        <dbReference type="EMBL" id="OZI59231.1"/>
    </source>
</evidence>
<accession>A0A261UCA5</accession>
<keyword evidence="3" id="KW-1185">Reference proteome</keyword>
<evidence type="ECO:0000313" key="3">
    <source>
        <dbReference type="Proteomes" id="UP000216885"/>
    </source>
</evidence>
<dbReference type="Gene3D" id="3.30.1540.10">
    <property type="entry name" value="formyl-coa transferase, domain 3"/>
    <property type="match status" value="1"/>
</dbReference>
<keyword evidence="1 2" id="KW-0808">Transferase</keyword>
<protein>
    <submittedName>
        <fullName evidence="2">Acyl-CoA transferase</fullName>
    </submittedName>
</protein>
<dbReference type="InterPro" id="IPR050483">
    <property type="entry name" value="CoA-transferase_III_domain"/>
</dbReference>
<dbReference type="PANTHER" id="PTHR48207:SF3">
    <property type="entry name" value="SUCCINATE--HYDROXYMETHYLGLUTARATE COA-TRANSFERASE"/>
    <property type="match status" value="1"/>
</dbReference>
<dbReference type="RefSeq" id="WP_094837446.1">
    <property type="nucleotide sequence ID" value="NZ_NEVQ01000008.1"/>
</dbReference>
<dbReference type="SUPFAM" id="SSF89796">
    <property type="entry name" value="CoA-transferase family III (CaiB/BaiF)"/>
    <property type="match status" value="1"/>
</dbReference>
<dbReference type="Proteomes" id="UP000216885">
    <property type="component" value="Unassembled WGS sequence"/>
</dbReference>
<organism evidence="2 3">
    <name type="scientific">Bordetella genomosp. 4</name>
    <dbReference type="NCBI Taxonomy" id="463044"/>
    <lineage>
        <taxon>Bacteria</taxon>
        <taxon>Pseudomonadati</taxon>
        <taxon>Pseudomonadota</taxon>
        <taxon>Betaproteobacteria</taxon>
        <taxon>Burkholderiales</taxon>
        <taxon>Alcaligenaceae</taxon>
        <taxon>Bordetella</taxon>
    </lineage>
</organism>
<reference evidence="2 3" key="1">
    <citation type="submission" date="2017-05" db="EMBL/GenBank/DDBJ databases">
        <title>Complete and WGS of Bordetella genogroups.</title>
        <authorList>
            <person name="Spilker T."/>
            <person name="LiPuma J."/>
        </authorList>
    </citation>
    <scope>NUCLEOTIDE SEQUENCE [LARGE SCALE GENOMIC DNA]</scope>
    <source>
        <strain evidence="2 3">AU9919</strain>
    </source>
</reference>
<dbReference type="EMBL" id="NEVQ01000008">
    <property type="protein sequence ID" value="OZI59231.1"/>
    <property type="molecule type" value="Genomic_DNA"/>
</dbReference>
<dbReference type="Gene3D" id="3.40.50.10540">
    <property type="entry name" value="Crotonobetainyl-coa:carnitine coa-transferase, domain 1"/>
    <property type="match status" value="1"/>
</dbReference>
<dbReference type="AlphaFoldDB" id="A0A261UCA5"/>
<dbReference type="InterPro" id="IPR003673">
    <property type="entry name" value="CoA-Trfase_fam_III"/>
</dbReference>
<evidence type="ECO:0000256" key="1">
    <source>
        <dbReference type="ARBA" id="ARBA00022679"/>
    </source>
</evidence>
<dbReference type="PANTHER" id="PTHR48207">
    <property type="entry name" value="SUCCINATE--HYDROXYMETHYLGLUTARATE COA-TRANSFERASE"/>
    <property type="match status" value="1"/>
</dbReference>
<gene>
    <name evidence="2" type="ORF">CAL20_06340</name>
</gene>
<dbReference type="InterPro" id="IPR044855">
    <property type="entry name" value="CoA-Trfase_III_dom3_sf"/>
</dbReference>
<sequence>MALEHITVLDLTHMLSGPYGTMLLADLGARTIKVEPPGSGEGTRRLLEHDPDYSRDGMGAYFLTLNRNKQSVCIDLKSETGLAVFKDLVRSADVVFDNFSVGVTQRLGIDYPALSAINPRIITCSVTGFGSTGPDTQRPAFDQVVQAMGGGMSITGTPEQGPTRSGIPIGDLGGGVFGALGVLAALAERERTGRGQHVDVSMLDAQISLLNYMATMHLMSGIVPEGIGNSHFVHVPYNSYPTADGYIIVACIGDAFWKRFLECIDLPALRKPEYDSQPGRFAAKTQIDAIVSDELRKHPTTYWLEKLSAARIPCGPVNNFQQALNDAQVRARDMVVEVPLKSGEMLSMPGNPIKLSAANELQYGSPPDLGEHTDAVLGTLPGYDRARLAVLRDNGAIA</sequence>